<dbReference type="KEGG" id="palk:PSAKL28_22370"/>
<evidence type="ECO:0000259" key="4">
    <source>
        <dbReference type="Pfam" id="PF13193"/>
    </source>
</evidence>
<dbReference type="Pfam" id="PF00501">
    <property type="entry name" value="AMP-binding"/>
    <property type="match status" value="1"/>
</dbReference>
<feature type="domain" description="AMP-binding enzyme C-terminal" evidence="4">
    <location>
        <begin position="429"/>
        <end position="504"/>
    </location>
</feature>
<dbReference type="InterPro" id="IPR000873">
    <property type="entry name" value="AMP-dep_synth/lig_dom"/>
</dbReference>
<dbReference type="GO" id="GO:0031956">
    <property type="term" value="F:medium-chain fatty acid-CoA ligase activity"/>
    <property type="evidence" value="ECO:0007669"/>
    <property type="project" value="TreeGrafter"/>
</dbReference>
<dbReference type="AlphaFoldDB" id="A0A077F7K1"/>
<reference evidence="5 6" key="1">
    <citation type="submission" date="2014-07" db="EMBL/GenBank/DDBJ databases">
        <authorList>
            <person name="Lee K."/>
            <person name="Lim J.Y."/>
            <person name="Hwang I."/>
        </authorList>
    </citation>
    <scope>NUCLEOTIDE SEQUENCE [LARGE SCALE GENOMIC DNA]</scope>
    <source>
        <strain evidence="5 6">KL28</strain>
    </source>
</reference>
<dbReference type="GO" id="GO:0006631">
    <property type="term" value="P:fatty acid metabolic process"/>
    <property type="evidence" value="ECO:0007669"/>
    <property type="project" value="TreeGrafter"/>
</dbReference>
<dbReference type="PANTHER" id="PTHR43201">
    <property type="entry name" value="ACYL-COA SYNTHETASE"/>
    <property type="match status" value="1"/>
</dbReference>
<feature type="domain" description="AMP-dependent synthetase/ligase" evidence="3">
    <location>
        <begin position="14"/>
        <end position="379"/>
    </location>
</feature>
<dbReference type="PANTHER" id="PTHR43201:SF5">
    <property type="entry name" value="MEDIUM-CHAIN ACYL-COA LIGASE ACSF2, MITOCHONDRIAL"/>
    <property type="match status" value="1"/>
</dbReference>
<dbReference type="EMBL" id="CP009048">
    <property type="protein sequence ID" value="AIL61453.1"/>
    <property type="molecule type" value="Genomic_DNA"/>
</dbReference>
<evidence type="ECO:0000259" key="3">
    <source>
        <dbReference type="Pfam" id="PF00501"/>
    </source>
</evidence>
<evidence type="ECO:0000313" key="5">
    <source>
        <dbReference type="EMBL" id="AIL61453.1"/>
    </source>
</evidence>
<dbReference type="PROSITE" id="PS00455">
    <property type="entry name" value="AMP_BINDING"/>
    <property type="match status" value="1"/>
</dbReference>
<dbReference type="SUPFAM" id="SSF56801">
    <property type="entry name" value="Acetyl-CoA synthetase-like"/>
    <property type="match status" value="1"/>
</dbReference>
<dbReference type="eggNOG" id="COG0318">
    <property type="taxonomic scope" value="Bacteria"/>
</dbReference>
<protein>
    <submittedName>
        <fullName evidence="5">Long-chain-fatty-acid--CoA ligase LcfB</fullName>
    </submittedName>
</protein>
<dbReference type="Gene3D" id="3.30.300.30">
    <property type="match status" value="1"/>
</dbReference>
<dbReference type="InterPro" id="IPR025110">
    <property type="entry name" value="AMP-bd_C"/>
</dbReference>
<dbReference type="Proteomes" id="UP000028931">
    <property type="component" value="Chromosome"/>
</dbReference>
<dbReference type="RefSeq" id="WP_257011881.1">
    <property type="nucleotide sequence ID" value="NZ_CP009048.1"/>
</dbReference>
<evidence type="ECO:0000256" key="1">
    <source>
        <dbReference type="ARBA" id="ARBA00006432"/>
    </source>
</evidence>
<organism evidence="5 6">
    <name type="scientific">Pseudomonas alkylphenolica</name>
    <dbReference type="NCBI Taxonomy" id="237609"/>
    <lineage>
        <taxon>Bacteria</taxon>
        <taxon>Pseudomonadati</taxon>
        <taxon>Pseudomonadota</taxon>
        <taxon>Gammaproteobacteria</taxon>
        <taxon>Pseudomonadales</taxon>
        <taxon>Pseudomonadaceae</taxon>
        <taxon>Pseudomonas</taxon>
    </lineage>
</organism>
<keyword evidence="2 5" id="KW-0436">Ligase</keyword>
<gene>
    <name evidence="5" type="ORF">PSAKL28_22370</name>
</gene>
<dbReference type="HOGENOM" id="CLU_000022_59_10_6"/>
<accession>A0A077F7K1</accession>
<name>A0A077F7K1_9PSED</name>
<evidence type="ECO:0000313" key="6">
    <source>
        <dbReference type="Proteomes" id="UP000028931"/>
    </source>
</evidence>
<dbReference type="InterPro" id="IPR045851">
    <property type="entry name" value="AMP-bd_C_sf"/>
</dbReference>
<proteinExistence type="inferred from homology"/>
<dbReference type="InterPro" id="IPR020845">
    <property type="entry name" value="AMP-binding_CS"/>
</dbReference>
<dbReference type="FunFam" id="3.30.300.30:FF:000008">
    <property type="entry name" value="2,3-dihydroxybenzoate-AMP ligase"/>
    <property type="match status" value="1"/>
</dbReference>
<evidence type="ECO:0000256" key="2">
    <source>
        <dbReference type="ARBA" id="ARBA00022598"/>
    </source>
</evidence>
<comment type="similarity">
    <text evidence="1">Belongs to the ATP-dependent AMP-binding enzyme family.</text>
</comment>
<sequence length="523" mass="58754">MTIMNFAHTVGNLAVRFGDREALVNIERNRRYTFRELHALTNRIVNMLRERLELRRGDVYLCILQNDNISLFHAWTALKGDASAAYTNYRDAFEEHRWQVEFLRPKVVFIENALIDRYFDLLHGQGIKVVCMDPPATPREGLWYFWDLLEGVPDHNPGIDNDVQQDALVYRFTGGTTGQSKCAAYTIDNWMALRDSMYLEAEQPYQPDTRFLHMAPISHGSGLGLLPTLFRGGCTLTQNIPDLAQLCRNIEAEKATMTLLVPTMIYRLLELPEARDYDLSSLQTMAYGAAPMSPTKLRQAQERFGNIFMQIYGATESLHAVALLSKADHLTENEKQLSSAGRIAVGAEILIVDDNGQEVPLGTTGELWVRSRGTIAGYYKNPEGTATEFHNGYWKSGDMGYIDPQGFLFLVDRKKDMIITGGFNVYAIEVEAALNAHPAVSNSAVVGIPHEEWGEAVHAEVVLKAGESVSAQALIEHVKGRLGRFKVPKSILFVDALPVSVVGKVLRRQVREKYWKDKARCVS</sequence>
<dbReference type="Pfam" id="PF13193">
    <property type="entry name" value="AMP-binding_C"/>
    <property type="match status" value="1"/>
</dbReference>
<dbReference type="InterPro" id="IPR042099">
    <property type="entry name" value="ANL_N_sf"/>
</dbReference>
<dbReference type="Gene3D" id="3.40.50.12780">
    <property type="entry name" value="N-terminal domain of ligase-like"/>
    <property type="match status" value="1"/>
</dbReference>